<reference evidence="1" key="1">
    <citation type="journal article" date="2023" name="Mol. Phylogenet. Evol.">
        <title>Genome-scale phylogeny and comparative genomics of the fungal order Sordariales.</title>
        <authorList>
            <person name="Hensen N."/>
            <person name="Bonometti L."/>
            <person name="Westerberg I."/>
            <person name="Brannstrom I.O."/>
            <person name="Guillou S."/>
            <person name="Cros-Aarteil S."/>
            <person name="Calhoun S."/>
            <person name="Haridas S."/>
            <person name="Kuo A."/>
            <person name="Mondo S."/>
            <person name="Pangilinan J."/>
            <person name="Riley R."/>
            <person name="LaButti K."/>
            <person name="Andreopoulos B."/>
            <person name="Lipzen A."/>
            <person name="Chen C."/>
            <person name="Yan M."/>
            <person name="Daum C."/>
            <person name="Ng V."/>
            <person name="Clum A."/>
            <person name="Steindorff A."/>
            <person name="Ohm R.A."/>
            <person name="Martin F."/>
            <person name="Silar P."/>
            <person name="Natvig D.O."/>
            <person name="Lalanne C."/>
            <person name="Gautier V."/>
            <person name="Ament-Velasquez S.L."/>
            <person name="Kruys A."/>
            <person name="Hutchinson M.I."/>
            <person name="Powell A.J."/>
            <person name="Barry K."/>
            <person name="Miller A.N."/>
            <person name="Grigoriev I.V."/>
            <person name="Debuchy R."/>
            <person name="Gladieux P."/>
            <person name="Hiltunen Thoren M."/>
            <person name="Johannesson H."/>
        </authorList>
    </citation>
    <scope>NUCLEOTIDE SEQUENCE</scope>
    <source>
        <strain evidence="1">CBS 103.79</strain>
    </source>
</reference>
<comment type="caution">
    <text evidence="1">The sequence shown here is derived from an EMBL/GenBank/DDBJ whole genome shotgun (WGS) entry which is preliminary data.</text>
</comment>
<dbReference type="Proteomes" id="UP001303889">
    <property type="component" value="Unassembled WGS sequence"/>
</dbReference>
<sequence length="450" mass="49332">MVQTNLMTLPQELLLAICSELCCHCLRTPIHDRVERRARQADLLSFSKACRRLHAAAEPFRYHGPFLGRELDLAFLLRTLSARPDLAARVSEVALHSFFRLPSTIATLDETRPISASLPAILAVALSGLKPRLRDLDGWTQHVAMLLSLLELLPSPERLYLYLPGLFHLKQSFQSTKSFAGFWSTSLKTLAFGSAGCDYPLDDAVHLLRRAPNLEILRCDQLQEVSDRFSASLRRATPSDPAPLQSLTELALADMYLTAADFGNLVSPIGPRLARVTIGRTANEKFIVEFAEVVTALQPWRNTLKELSFTIDGVALPYIAGLSPARRLRKFEVLEVLETQTVCFDLDGDVGPQEEALASALPPSIRRLRLLGSGDLAPGLWGLAGALEAGRFAQLRTVEIDGQSGKGDGPESEAGRGLGDVAWGTWLPHFGRPGSVSSSILCHRLADWAL</sequence>
<organism evidence="1 2">
    <name type="scientific">Staphylotrichum tortipilum</name>
    <dbReference type="NCBI Taxonomy" id="2831512"/>
    <lineage>
        <taxon>Eukaryota</taxon>
        <taxon>Fungi</taxon>
        <taxon>Dikarya</taxon>
        <taxon>Ascomycota</taxon>
        <taxon>Pezizomycotina</taxon>
        <taxon>Sordariomycetes</taxon>
        <taxon>Sordariomycetidae</taxon>
        <taxon>Sordariales</taxon>
        <taxon>Chaetomiaceae</taxon>
        <taxon>Staphylotrichum</taxon>
    </lineage>
</organism>
<gene>
    <name evidence="1" type="ORF">C8A05DRAFT_16604</name>
</gene>
<dbReference type="EMBL" id="MU855602">
    <property type="protein sequence ID" value="KAK3901171.1"/>
    <property type="molecule type" value="Genomic_DNA"/>
</dbReference>
<evidence type="ECO:0000313" key="2">
    <source>
        <dbReference type="Proteomes" id="UP001303889"/>
    </source>
</evidence>
<reference evidence="1" key="2">
    <citation type="submission" date="2023-05" db="EMBL/GenBank/DDBJ databases">
        <authorList>
            <consortium name="Lawrence Berkeley National Laboratory"/>
            <person name="Steindorff A."/>
            <person name="Hensen N."/>
            <person name="Bonometti L."/>
            <person name="Westerberg I."/>
            <person name="Brannstrom I.O."/>
            <person name="Guillou S."/>
            <person name="Cros-Aarteil S."/>
            <person name="Calhoun S."/>
            <person name="Haridas S."/>
            <person name="Kuo A."/>
            <person name="Mondo S."/>
            <person name="Pangilinan J."/>
            <person name="Riley R."/>
            <person name="Labutti K."/>
            <person name="Andreopoulos B."/>
            <person name="Lipzen A."/>
            <person name="Chen C."/>
            <person name="Yanf M."/>
            <person name="Daum C."/>
            <person name="Ng V."/>
            <person name="Clum A."/>
            <person name="Ohm R."/>
            <person name="Martin F."/>
            <person name="Silar P."/>
            <person name="Natvig D."/>
            <person name="Lalanne C."/>
            <person name="Gautier V."/>
            <person name="Ament-Velasquez S.L."/>
            <person name="Kruys A."/>
            <person name="Hutchinson M.I."/>
            <person name="Powell A.J."/>
            <person name="Barry K."/>
            <person name="Miller A.N."/>
            <person name="Grigoriev I.V."/>
            <person name="Debuchy R."/>
            <person name="Gladieux P."/>
            <person name="Thoren M.H."/>
            <person name="Johannesson H."/>
        </authorList>
    </citation>
    <scope>NUCLEOTIDE SEQUENCE</scope>
    <source>
        <strain evidence="1">CBS 103.79</strain>
    </source>
</reference>
<name>A0AAN6MHW9_9PEZI</name>
<evidence type="ECO:0000313" key="1">
    <source>
        <dbReference type="EMBL" id="KAK3901171.1"/>
    </source>
</evidence>
<dbReference type="AlphaFoldDB" id="A0AAN6MHW9"/>
<evidence type="ECO:0008006" key="3">
    <source>
        <dbReference type="Google" id="ProtNLM"/>
    </source>
</evidence>
<keyword evidence="2" id="KW-1185">Reference proteome</keyword>
<protein>
    <recommendedName>
        <fullName evidence="3">F-box domain-containing protein</fullName>
    </recommendedName>
</protein>
<proteinExistence type="predicted"/>
<accession>A0AAN6MHW9</accession>